<dbReference type="AlphaFoldDB" id="A0AAW1J7J1"/>
<name>A0AAW1J7J1_SAPOF</name>
<dbReference type="Proteomes" id="UP001443914">
    <property type="component" value="Unassembled WGS sequence"/>
</dbReference>
<dbReference type="Gene3D" id="3.40.50.150">
    <property type="entry name" value="Vaccinia Virus protein VP39"/>
    <property type="match status" value="1"/>
</dbReference>
<dbReference type="InterPro" id="IPR029063">
    <property type="entry name" value="SAM-dependent_MTases_sf"/>
</dbReference>
<dbReference type="EMBL" id="JBDFQZ010000008">
    <property type="protein sequence ID" value="KAK9698686.1"/>
    <property type="molecule type" value="Genomic_DNA"/>
</dbReference>
<dbReference type="Pfam" id="PF07279">
    <property type="entry name" value="DUF1442"/>
    <property type="match status" value="1"/>
</dbReference>
<feature type="region of interest" description="Disordered" evidence="1">
    <location>
        <begin position="187"/>
        <end position="227"/>
    </location>
</feature>
<protein>
    <submittedName>
        <fullName evidence="2">Uncharacterized protein</fullName>
    </submittedName>
</protein>
<organism evidence="2 3">
    <name type="scientific">Saponaria officinalis</name>
    <name type="common">Common soapwort</name>
    <name type="synonym">Lychnis saponaria</name>
    <dbReference type="NCBI Taxonomy" id="3572"/>
    <lineage>
        <taxon>Eukaryota</taxon>
        <taxon>Viridiplantae</taxon>
        <taxon>Streptophyta</taxon>
        <taxon>Embryophyta</taxon>
        <taxon>Tracheophyta</taxon>
        <taxon>Spermatophyta</taxon>
        <taxon>Magnoliopsida</taxon>
        <taxon>eudicotyledons</taxon>
        <taxon>Gunneridae</taxon>
        <taxon>Pentapetalae</taxon>
        <taxon>Caryophyllales</taxon>
        <taxon>Caryophyllaceae</taxon>
        <taxon>Caryophylleae</taxon>
        <taxon>Saponaria</taxon>
    </lineage>
</organism>
<comment type="caution">
    <text evidence="2">The sequence shown here is derived from an EMBL/GenBank/DDBJ whole genome shotgun (WGS) entry which is preliminary data.</text>
</comment>
<dbReference type="PANTHER" id="PTHR33593:SF2">
    <property type="entry name" value="ANKYRIN REPEAT_KH DOMAIN PROTEIN (DUF1442)"/>
    <property type="match status" value="1"/>
</dbReference>
<keyword evidence="3" id="KW-1185">Reference proteome</keyword>
<dbReference type="PANTHER" id="PTHR33593">
    <property type="entry name" value="DUF1442 FAMILY PROTEIN"/>
    <property type="match status" value="1"/>
</dbReference>
<proteinExistence type="predicted"/>
<dbReference type="InterPro" id="IPR009902">
    <property type="entry name" value="DUF1442"/>
</dbReference>
<evidence type="ECO:0000256" key="1">
    <source>
        <dbReference type="SAM" id="MobiDB-lite"/>
    </source>
</evidence>
<sequence>MKLVWSPETASKAYIDTVKSCELFQGSGVAELISAMAAGWNAKLIVETYSHGGPILASIGLAIAARHTGGRHVCIVADHRSRSTYTKAFSAVSPAMTLPEIIVGDPEEVMSELDGVDFMVVDGDRRDFSRFLRLARLGHRGAVLLCKNAGGGKTAPCGVKWRGVVDGCRRVVRTAYLPVGDGLEMAHVASPGSPSSSSGSKDNSNNKKRWIKHFDQSSGEEHVIRTT</sequence>
<feature type="compositionally biased region" description="Low complexity" evidence="1">
    <location>
        <begin position="190"/>
        <end position="203"/>
    </location>
</feature>
<evidence type="ECO:0000313" key="2">
    <source>
        <dbReference type="EMBL" id="KAK9698686.1"/>
    </source>
</evidence>
<feature type="compositionally biased region" description="Basic and acidic residues" evidence="1">
    <location>
        <begin position="212"/>
        <end position="227"/>
    </location>
</feature>
<accession>A0AAW1J7J1</accession>
<evidence type="ECO:0000313" key="3">
    <source>
        <dbReference type="Proteomes" id="UP001443914"/>
    </source>
</evidence>
<reference evidence="2" key="1">
    <citation type="submission" date="2024-03" db="EMBL/GenBank/DDBJ databases">
        <title>WGS assembly of Saponaria officinalis var. Norfolk2.</title>
        <authorList>
            <person name="Jenkins J."/>
            <person name="Shu S."/>
            <person name="Grimwood J."/>
            <person name="Barry K."/>
            <person name="Goodstein D."/>
            <person name="Schmutz J."/>
            <person name="Leebens-Mack J."/>
            <person name="Osbourn A."/>
        </authorList>
    </citation>
    <scope>NUCLEOTIDE SEQUENCE [LARGE SCALE GENOMIC DNA]</scope>
    <source>
        <strain evidence="2">JIC</strain>
    </source>
</reference>
<gene>
    <name evidence="2" type="ORF">RND81_08G123600</name>
</gene>